<evidence type="ECO:0000313" key="2">
    <source>
        <dbReference type="EMBL" id="PPQ27498.1"/>
    </source>
</evidence>
<dbReference type="Proteomes" id="UP000239089">
    <property type="component" value="Unassembled WGS sequence"/>
</dbReference>
<gene>
    <name evidence="2" type="ORF">CCR94_19925</name>
</gene>
<proteinExistence type="predicted"/>
<dbReference type="Pfam" id="PF02616">
    <property type="entry name" value="SMC_ScpA"/>
    <property type="match status" value="1"/>
</dbReference>
<organism evidence="2 3">
    <name type="scientific">Rhodoblastus sphagnicola</name>
    <dbReference type="NCBI Taxonomy" id="333368"/>
    <lineage>
        <taxon>Bacteria</taxon>
        <taxon>Pseudomonadati</taxon>
        <taxon>Pseudomonadota</taxon>
        <taxon>Alphaproteobacteria</taxon>
        <taxon>Hyphomicrobiales</taxon>
        <taxon>Rhodoblastaceae</taxon>
        <taxon>Rhodoblastus</taxon>
    </lineage>
</organism>
<dbReference type="InterPro" id="IPR003768">
    <property type="entry name" value="ScpA"/>
</dbReference>
<dbReference type="Gene3D" id="6.10.250.2410">
    <property type="match status" value="1"/>
</dbReference>
<comment type="caution">
    <text evidence="2">The sequence shown here is derived from an EMBL/GenBank/DDBJ whole genome shotgun (WGS) entry which is preliminary data.</text>
</comment>
<evidence type="ECO:0000313" key="3">
    <source>
        <dbReference type="Proteomes" id="UP000239089"/>
    </source>
</evidence>
<protein>
    <recommendedName>
        <fullName evidence="1">Segregation and condensation protein A</fullName>
    </recommendedName>
</protein>
<dbReference type="PANTHER" id="PTHR33969:SF2">
    <property type="entry name" value="SEGREGATION AND CONDENSATION PROTEIN A"/>
    <property type="match status" value="1"/>
</dbReference>
<dbReference type="AlphaFoldDB" id="A0A2S6MYR5"/>
<accession>A0A2S6MYR5</accession>
<evidence type="ECO:0000256" key="1">
    <source>
        <dbReference type="ARBA" id="ARBA00044777"/>
    </source>
</evidence>
<dbReference type="RefSeq" id="WP_104509584.1">
    <property type="nucleotide sequence ID" value="NZ_JACIGC010000001.1"/>
</dbReference>
<reference evidence="2 3" key="1">
    <citation type="journal article" date="2018" name="Arch. Microbiol.">
        <title>New insights into the metabolic potential of the phototrophic purple bacterium Rhodopila globiformis DSM 161(T) from its draft genome sequence and evidence for a vanadium-dependent nitrogenase.</title>
        <authorList>
            <person name="Imhoff J.F."/>
            <person name="Rahn T."/>
            <person name="Kunzel S."/>
            <person name="Neulinger S.C."/>
        </authorList>
    </citation>
    <scope>NUCLEOTIDE SEQUENCE [LARGE SCALE GENOMIC DNA]</scope>
    <source>
        <strain evidence="2 3">DSM 16996</strain>
    </source>
</reference>
<dbReference type="OrthoDB" id="9793741at2"/>
<keyword evidence="3" id="KW-1185">Reference proteome</keyword>
<name>A0A2S6MYR5_9HYPH</name>
<sequence length="269" mass="30386">MGLEKDGRQNFEDDRREDPDEAFHVDLDGYEGPLDLLLDLARRQKVDLARISVLALADQYLRFIEAARKVRLELAADYLVMAAWLAYLKSRLLLPAPPKAEEPDAASLAANLAQRLKRLQKIRAAAALLGERPQMGRDLFARGAPEGLDVVNAPLYQASLYDLLSAYARQRQKQALSHVSFKTRVVWSLAEAREALERILGMALEWTVLDDFLIQWVTSPTQARTVRASTFSATLELVKEGRIDLRQDRTFGPLWLRRKEEPPPALAAE</sequence>
<dbReference type="PANTHER" id="PTHR33969">
    <property type="entry name" value="SEGREGATION AND CONDENSATION PROTEIN A"/>
    <property type="match status" value="1"/>
</dbReference>
<dbReference type="EMBL" id="NHSJ01000123">
    <property type="protein sequence ID" value="PPQ27498.1"/>
    <property type="molecule type" value="Genomic_DNA"/>
</dbReference>